<feature type="active site" description="O-(3'-phospho-DNA)-tyrosine intermediate" evidence="10">
    <location>
        <position position="280"/>
    </location>
</feature>
<keyword evidence="8 10" id="KW-0233">DNA recombination</keyword>
<keyword evidence="9 10" id="KW-0131">Cell cycle</keyword>
<dbReference type="Gene3D" id="1.10.443.10">
    <property type="entry name" value="Intergrase catalytic core"/>
    <property type="match status" value="1"/>
</dbReference>
<dbReference type="SUPFAM" id="SSF56349">
    <property type="entry name" value="DNA breaking-rejoining enzymes"/>
    <property type="match status" value="1"/>
</dbReference>
<evidence type="ECO:0000256" key="3">
    <source>
        <dbReference type="ARBA" id="ARBA00022490"/>
    </source>
</evidence>
<reference evidence="13 14" key="1">
    <citation type="submission" date="2020-11" db="EMBL/GenBank/DDBJ databases">
        <authorList>
            <person name="Kim M.K."/>
        </authorList>
    </citation>
    <scope>NUCLEOTIDE SEQUENCE [LARGE SCALE GENOMIC DNA]</scope>
    <source>
        <strain evidence="13 14">BT683</strain>
    </source>
</reference>
<dbReference type="InterPro" id="IPR013762">
    <property type="entry name" value="Integrase-like_cat_sf"/>
</dbReference>
<dbReference type="PROSITE" id="PS51898">
    <property type="entry name" value="TYR_RECOMBINASE"/>
    <property type="match status" value="1"/>
</dbReference>
<comment type="caution">
    <text evidence="13">The sequence shown here is derived from an EMBL/GenBank/DDBJ whole genome shotgun (WGS) entry which is preliminary data.</text>
</comment>
<keyword evidence="14" id="KW-1185">Reference proteome</keyword>
<feature type="active site" evidence="10">
    <location>
        <position position="245"/>
    </location>
</feature>
<evidence type="ECO:0000259" key="12">
    <source>
        <dbReference type="PROSITE" id="PS51900"/>
    </source>
</evidence>
<dbReference type="InterPro" id="IPR010998">
    <property type="entry name" value="Integrase_recombinase_N"/>
</dbReference>
<dbReference type="PROSITE" id="PS51900">
    <property type="entry name" value="CB"/>
    <property type="match status" value="1"/>
</dbReference>
<accession>A0ABS0II02</accession>
<dbReference type="InterPro" id="IPR044068">
    <property type="entry name" value="CB"/>
</dbReference>
<dbReference type="Proteomes" id="UP000597617">
    <property type="component" value="Unassembled WGS sequence"/>
</dbReference>
<dbReference type="Pfam" id="PF00589">
    <property type="entry name" value="Phage_integrase"/>
    <property type="match status" value="1"/>
</dbReference>
<comment type="subunit">
    <text evidence="10">Forms a cyclic heterotetrameric complex composed of two molecules of XerC and two molecules of XerD.</text>
</comment>
<evidence type="ECO:0000256" key="8">
    <source>
        <dbReference type="ARBA" id="ARBA00023172"/>
    </source>
</evidence>
<gene>
    <name evidence="13" type="primary">xerD</name>
    <name evidence="10" type="synonym">xerC</name>
    <name evidence="13" type="ORF">I2I05_09085</name>
</gene>
<evidence type="ECO:0000256" key="2">
    <source>
        <dbReference type="ARBA" id="ARBA00010450"/>
    </source>
</evidence>
<organism evidence="13 14">
    <name type="scientific">Hymenobacter jeongseonensis</name>
    <dbReference type="NCBI Taxonomy" id="2791027"/>
    <lineage>
        <taxon>Bacteria</taxon>
        <taxon>Pseudomonadati</taxon>
        <taxon>Bacteroidota</taxon>
        <taxon>Cytophagia</taxon>
        <taxon>Cytophagales</taxon>
        <taxon>Hymenobacteraceae</taxon>
        <taxon>Hymenobacter</taxon>
    </lineage>
</organism>
<evidence type="ECO:0000313" key="14">
    <source>
        <dbReference type="Proteomes" id="UP000597617"/>
    </source>
</evidence>
<dbReference type="InterPro" id="IPR011010">
    <property type="entry name" value="DNA_brk_join_enz"/>
</dbReference>
<dbReference type="NCBIfam" id="TIGR02225">
    <property type="entry name" value="recomb_XerD"/>
    <property type="match status" value="1"/>
</dbReference>
<feature type="active site" evidence="10">
    <location>
        <position position="149"/>
    </location>
</feature>
<dbReference type="PANTHER" id="PTHR30349">
    <property type="entry name" value="PHAGE INTEGRASE-RELATED"/>
    <property type="match status" value="1"/>
</dbReference>
<keyword evidence="5 10" id="KW-0159">Chromosome partition</keyword>
<keyword evidence="7 10" id="KW-0238">DNA-binding</keyword>
<dbReference type="RefSeq" id="WP_196282038.1">
    <property type="nucleotide sequence ID" value="NZ_JADQDQ010000003.1"/>
</dbReference>
<dbReference type="InterPro" id="IPR023009">
    <property type="entry name" value="Tyrosine_recombinase_XerC/XerD"/>
</dbReference>
<dbReference type="InterPro" id="IPR050090">
    <property type="entry name" value="Tyrosine_recombinase_XerCD"/>
</dbReference>
<evidence type="ECO:0000256" key="10">
    <source>
        <dbReference type="HAMAP-Rule" id="MF_01808"/>
    </source>
</evidence>
<evidence type="ECO:0000313" key="13">
    <source>
        <dbReference type="EMBL" id="MBF9237548.1"/>
    </source>
</evidence>
<comment type="similarity">
    <text evidence="2">Belongs to the 'phage' integrase family. XerD subfamily.</text>
</comment>
<dbReference type="Pfam" id="PF02899">
    <property type="entry name" value="Phage_int_SAM_1"/>
    <property type="match status" value="1"/>
</dbReference>
<evidence type="ECO:0000256" key="6">
    <source>
        <dbReference type="ARBA" id="ARBA00022908"/>
    </source>
</evidence>
<dbReference type="InterPro" id="IPR004107">
    <property type="entry name" value="Integrase_SAM-like_N"/>
</dbReference>
<name>A0ABS0II02_9BACT</name>
<feature type="domain" description="Core-binding (CB)" evidence="12">
    <location>
        <begin position="1"/>
        <end position="88"/>
    </location>
</feature>
<sequence length="299" mass="33476">MTWPQAIQQFQGYLRLEKSLSPNSVEAYVRDVTKLQQFLVMEKMHAGPLQVTTALLREFLATLQGLGLSATSQARTLSGLKAFFSFLIMEDLLKLDPTDTLEAPKTGRHLPDTLSYPEIEELLAAIDLSTDDGLRARALLEVMYSSGLRVSELCDLRLSNMYAEQGFVKVVGKGNKERLVPIGREALKHLNFYLSGVRGHLDIKSGAEDVVFLSQRGRPISRITVFTTLKKLAEQAGLRKTISPHTLRHSFATHLIEGGADLRAVQEMLGHASITTTEIYTHLDRDYLRQVITEFHPRS</sequence>
<evidence type="ECO:0000259" key="11">
    <source>
        <dbReference type="PROSITE" id="PS51898"/>
    </source>
</evidence>
<evidence type="ECO:0000256" key="9">
    <source>
        <dbReference type="ARBA" id="ARBA00023306"/>
    </source>
</evidence>
<dbReference type="PANTHER" id="PTHR30349:SF81">
    <property type="entry name" value="TYROSINE RECOMBINASE XERC"/>
    <property type="match status" value="1"/>
</dbReference>
<feature type="active site" evidence="10">
    <location>
        <position position="271"/>
    </location>
</feature>
<keyword evidence="4 10" id="KW-0132">Cell division</keyword>
<comment type="function">
    <text evidence="10">Site-specific tyrosine recombinase, which acts by catalyzing the cutting and rejoining of the recombining DNA molecules. The XerC-XerD complex is essential to convert dimers of the bacterial chromosome into monomers to permit their segregation at cell division. It also contributes to the segregational stability of plasmids.</text>
</comment>
<comment type="similarity">
    <text evidence="10">Belongs to the 'phage' integrase family. XerC subfamily.</text>
</comment>
<dbReference type="Gene3D" id="1.10.150.130">
    <property type="match status" value="1"/>
</dbReference>
<dbReference type="EMBL" id="JADQDQ010000003">
    <property type="protein sequence ID" value="MBF9237548.1"/>
    <property type="molecule type" value="Genomic_DNA"/>
</dbReference>
<feature type="active site" evidence="10">
    <location>
        <position position="173"/>
    </location>
</feature>
<proteinExistence type="inferred from homology"/>
<dbReference type="NCBIfam" id="NF001399">
    <property type="entry name" value="PRK00283.1"/>
    <property type="match status" value="1"/>
</dbReference>
<dbReference type="CDD" id="cd00798">
    <property type="entry name" value="INT_XerDC_C"/>
    <property type="match status" value="1"/>
</dbReference>
<evidence type="ECO:0000256" key="5">
    <source>
        <dbReference type="ARBA" id="ARBA00022829"/>
    </source>
</evidence>
<dbReference type="HAMAP" id="MF_01808">
    <property type="entry name" value="Recomb_XerC_XerD"/>
    <property type="match status" value="1"/>
</dbReference>
<keyword evidence="3 10" id="KW-0963">Cytoplasm</keyword>
<evidence type="ECO:0000256" key="7">
    <source>
        <dbReference type="ARBA" id="ARBA00023125"/>
    </source>
</evidence>
<feature type="domain" description="Tyr recombinase" evidence="11">
    <location>
        <begin position="109"/>
        <end position="293"/>
    </location>
</feature>
<keyword evidence="6 10" id="KW-0229">DNA integration</keyword>
<evidence type="ECO:0000256" key="1">
    <source>
        <dbReference type="ARBA" id="ARBA00004496"/>
    </source>
</evidence>
<feature type="active site" evidence="10">
    <location>
        <position position="248"/>
    </location>
</feature>
<protein>
    <recommendedName>
        <fullName evidence="10">Tyrosine recombinase XerC</fullName>
    </recommendedName>
</protein>
<evidence type="ECO:0000256" key="4">
    <source>
        <dbReference type="ARBA" id="ARBA00022618"/>
    </source>
</evidence>
<dbReference type="InterPro" id="IPR011932">
    <property type="entry name" value="Recomb_XerD"/>
</dbReference>
<dbReference type="InterPro" id="IPR002104">
    <property type="entry name" value="Integrase_catalytic"/>
</dbReference>
<comment type="subcellular location">
    <subcellularLocation>
        <location evidence="1 10">Cytoplasm</location>
    </subcellularLocation>
</comment>